<sequence length="388" mass="44155">MHDDRWLTIQPDQYRRRLRDKHAFIGFPWENNYFHIGICQDRTCGFAFHHKDPALRKRQTAPPAEVVDRRMRQFRAFLVFCLSELGDLPIICHDQYRYGNEDIASFLEMREVNLDLPQLQRLNRDWINLYEGWAENAPWKADDDYFSKYEPFLVILKYGQNAGLTLSDEGWDGLTETWGTKYSMEKLGRFTVALAIVQEAVSDFDGETPLGVVADANGVKAEFMNPNGTFRKINMFPLAYTKTACNIQTDTLPNFLAEGLHSVNERIAKRRNAPANASQAVMASSYQLYACPKNRLRPATNAHNDLRLGKMTAALVGCGQSGSKAAAVKRLIDRIKRKTPFARAADRLLVGNTLIGVRSEPEFVFFPDRFPPADRNAKYVPNLSLGHS</sequence>
<accession>A0A165D5Y5</accession>
<gene>
    <name evidence="1" type="ORF">CALCODRAFT_100376</name>
</gene>
<dbReference type="EMBL" id="KV424076">
    <property type="protein sequence ID" value="KZT52144.1"/>
    <property type="molecule type" value="Genomic_DNA"/>
</dbReference>
<evidence type="ECO:0000313" key="2">
    <source>
        <dbReference type="Proteomes" id="UP000076842"/>
    </source>
</evidence>
<dbReference type="AlphaFoldDB" id="A0A165D5Y5"/>
<dbReference type="InParanoid" id="A0A165D5Y5"/>
<proteinExistence type="predicted"/>
<dbReference type="Proteomes" id="UP000076842">
    <property type="component" value="Unassembled WGS sequence"/>
</dbReference>
<organism evidence="1 2">
    <name type="scientific">Calocera cornea HHB12733</name>
    <dbReference type="NCBI Taxonomy" id="1353952"/>
    <lineage>
        <taxon>Eukaryota</taxon>
        <taxon>Fungi</taxon>
        <taxon>Dikarya</taxon>
        <taxon>Basidiomycota</taxon>
        <taxon>Agaricomycotina</taxon>
        <taxon>Dacrymycetes</taxon>
        <taxon>Dacrymycetales</taxon>
        <taxon>Dacrymycetaceae</taxon>
        <taxon>Calocera</taxon>
    </lineage>
</organism>
<keyword evidence="2" id="KW-1185">Reference proteome</keyword>
<reference evidence="1 2" key="1">
    <citation type="journal article" date="2016" name="Mol. Biol. Evol.">
        <title>Comparative Genomics of Early-Diverging Mushroom-Forming Fungi Provides Insights into the Origins of Lignocellulose Decay Capabilities.</title>
        <authorList>
            <person name="Nagy L.G."/>
            <person name="Riley R."/>
            <person name="Tritt A."/>
            <person name="Adam C."/>
            <person name="Daum C."/>
            <person name="Floudas D."/>
            <person name="Sun H."/>
            <person name="Yadav J.S."/>
            <person name="Pangilinan J."/>
            <person name="Larsson K.H."/>
            <person name="Matsuura K."/>
            <person name="Barry K."/>
            <person name="Labutti K."/>
            <person name="Kuo R."/>
            <person name="Ohm R.A."/>
            <person name="Bhattacharya S.S."/>
            <person name="Shirouzu T."/>
            <person name="Yoshinaga Y."/>
            <person name="Martin F.M."/>
            <person name="Grigoriev I.V."/>
            <person name="Hibbett D.S."/>
        </authorList>
    </citation>
    <scope>NUCLEOTIDE SEQUENCE [LARGE SCALE GENOMIC DNA]</scope>
    <source>
        <strain evidence="1 2">HHB12733</strain>
    </source>
</reference>
<evidence type="ECO:0000313" key="1">
    <source>
        <dbReference type="EMBL" id="KZT52144.1"/>
    </source>
</evidence>
<protein>
    <submittedName>
        <fullName evidence="1">Uncharacterized protein</fullName>
    </submittedName>
</protein>
<name>A0A165D5Y5_9BASI</name>